<name>A0A8J3WFI3_PLARO</name>
<accession>A0A8J3WFI3</accession>
<dbReference type="EMBL" id="BOOI01000076">
    <property type="protein sequence ID" value="GIH88204.1"/>
    <property type="molecule type" value="Genomic_DNA"/>
</dbReference>
<evidence type="ECO:0000313" key="1">
    <source>
        <dbReference type="EMBL" id="GIH88204.1"/>
    </source>
</evidence>
<proteinExistence type="predicted"/>
<dbReference type="AlphaFoldDB" id="A0A8J3WFI3"/>
<sequence length="160" mass="18503">MAEIIKALIPPYKIERYLEGVVDVEDDEWHIRRLNATREIWADIGPSAIALNTGYCDEALIKYELWQGEPPASDWDERRSGSVHLVSGKIYAISCHSGEMTYGEEFDLGRRDHEWRFRAHRMFLSHEDFTTDIISLVLFKLQFWSPADAVRSSSEKEPTA</sequence>
<dbReference type="Proteomes" id="UP000655044">
    <property type="component" value="Unassembled WGS sequence"/>
</dbReference>
<dbReference type="OrthoDB" id="3535601at2"/>
<keyword evidence="2" id="KW-1185">Reference proteome</keyword>
<organism evidence="1 2">
    <name type="scientific">Planobispora rosea</name>
    <dbReference type="NCBI Taxonomy" id="35762"/>
    <lineage>
        <taxon>Bacteria</taxon>
        <taxon>Bacillati</taxon>
        <taxon>Actinomycetota</taxon>
        <taxon>Actinomycetes</taxon>
        <taxon>Streptosporangiales</taxon>
        <taxon>Streptosporangiaceae</taxon>
        <taxon>Planobispora</taxon>
    </lineage>
</organism>
<dbReference type="RefSeq" id="WP_068927382.1">
    <property type="nucleotide sequence ID" value="NZ_BMQP01000050.1"/>
</dbReference>
<protein>
    <submittedName>
        <fullName evidence="1">Uncharacterized protein</fullName>
    </submittedName>
</protein>
<comment type="caution">
    <text evidence="1">The sequence shown here is derived from an EMBL/GenBank/DDBJ whole genome shotgun (WGS) entry which is preliminary data.</text>
</comment>
<gene>
    <name evidence="1" type="ORF">Pro02_66120</name>
</gene>
<evidence type="ECO:0000313" key="2">
    <source>
        <dbReference type="Proteomes" id="UP000655044"/>
    </source>
</evidence>
<reference evidence="1" key="1">
    <citation type="submission" date="2021-01" db="EMBL/GenBank/DDBJ databases">
        <title>Whole genome shotgun sequence of Planobispora rosea NBRC 15558.</title>
        <authorList>
            <person name="Komaki H."/>
            <person name="Tamura T."/>
        </authorList>
    </citation>
    <scope>NUCLEOTIDE SEQUENCE</scope>
    <source>
        <strain evidence="1">NBRC 15558</strain>
    </source>
</reference>